<keyword evidence="3" id="KW-1185">Reference proteome</keyword>
<dbReference type="Proteomes" id="UP000596092">
    <property type="component" value="Chromosome"/>
</dbReference>
<feature type="transmembrane region" description="Helical" evidence="1">
    <location>
        <begin position="124"/>
        <end position="141"/>
    </location>
</feature>
<feature type="transmembrane region" description="Helical" evidence="1">
    <location>
        <begin position="12"/>
        <end position="33"/>
    </location>
</feature>
<dbReference type="RefSeq" id="WP_199262688.1">
    <property type="nucleotide sequence ID" value="NZ_CP054140.1"/>
</dbReference>
<dbReference type="EMBL" id="CP054140">
    <property type="protein sequence ID" value="QQG66474.1"/>
    <property type="molecule type" value="Genomic_DNA"/>
</dbReference>
<dbReference type="InterPro" id="IPR035921">
    <property type="entry name" value="F/V-ATP_Csub_sf"/>
</dbReference>
<organism evidence="2 3">
    <name type="scientific">Desulfobulbus oligotrophicus</name>
    <dbReference type="NCBI Taxonomy" id="1909699"/>
    <lineage>
        <taxon>Bacteria</taxon>
        <taxon>Pseudomonadati</taxon>
        <taxon>Thermodesulfobacteriota</taxon>
        <taxon>Desulfobulbia</taxon>
        <taxon>Desulfobulbales</taxon>
        <taxon>Desulfobulbaceae</taxon>
        <taxon>Desulfobulbus</taxon>
    </lineage>
</organism>
<feature type="transmembrane region" description="Helical" evidence="1">
    <location>
        <begin position="53"/>
        <end position="72"/>
    </location>
</feature>
<proteinExistence type="predicted"/>
<sequence length="160" mass="18022">MTRQELEKGMSSLKIIWSALAMSLIMYVLAVPLILDRETVNLAAETYAELRLFMYPLAGVTLVASWFVRRSILAAKPSATRNRSRQHPAIQRYTTAMIVTLAMTQSIGLYGLILYLLGSNRVDLYLLTALAAVAMILYFPRQDEVMQLAERFSSRSGKRS</sequence>
<keyword evidence="1" id="KW-0472">Membrane</keyword>
<reference evidence="2 3" key="1">
    <citation type="submission" date="2020-05" db="EMBL/GenBank/DDBJ databases">
        <title>Complete genome of Desulfobulbus oligotrophicus.</title>
        <authorList>
            <person name="Podar M."/>
        </authorList>
    </citation>
    <scope>NUCLEOTIDE SEQUENCE [LARGE SCALE GENOMIC DNA]</scope>
    <source>
        <strain evidence="2 3">Prop6</strain>
    </source>
</reference>
<accession>A0A7T5VEV1</accession>
<evidence type="ECO:0000313" key="3">
    <source>
        <dbReference type="Proteomes" id="UP000596092"/>
    </source>
</evidence>
<evidence type="ECO:0000313" key="2">
    <source>
        <dbReference type="EMBL" id="QQG66474.1"/>
    </source>
</evidence>
<keyword evidence="1" id="KW-0812">Transmembrane</keyword>
<gene>
    <name evidence="2" type="ORF">HP555_11660</name>
</gene>
<dbReference type="KEGG" id="dog:HP555_11660"/>
<protein>
    <submittedName>
        <fullName evidence="2">Uncharacterized protein</fullName>
    </submittedName>
</protein>
<name>A0A7T5VEV1_9BACT</name>
<evidence type="ECO:0000256" key="1">
    <source>
        <dbReference type="SAM" id="Phobius"/>
    </source>
</evidence>
<dbReference type="AlphaFoldDB" id="A0A7T5VEV1"/>
<dbReference type="Gene3D" id="1.20.120.610">
    <property type="entry name" value="lithium bound rotor ring of v- atpase"/>
    <property type="match status" value="1"/>
</dbReference>
<feature type="transmembrane region" description="Helical" evidence="1">
    <location>
        <begin position="93"/>
        <end position="118"/>
    </location>
</feature>
<keyword evidence="1" id="KW-1133">Transmembrane helix</keyword>